<name>A0A371HCP9_MUCPR</name>
<reference evidence="2" key="1">
    <citation type="submission" date="2018-05" db="EMBL/GenBank/DDBJ databases">
        <title>Draft genome of Mucuna pruriens seed.</title>
        <authorList>
            <person name="Nnadi N.E."/>
            <person name="Vos R."/>
            <person name="Hasami M.H."/>
            <person name="Devisetty U.K."/>
            <person name="Aguiy J.C."/>
        </authorList>
    </citation>
    <scope>NUCLEOTIDE SEQUENCE [LARGE SCALE GENOMIC DNA]</scope>
    <source>
        <strain evidence="2">JCA_2017</strain>
    </source>
</reference>
<organism evidence="2 3">
    <name type="scientific">Mucuna pruriens</name>
    <name type="common">Velvet bean</name>
    <name type="synonym">Dolichos pruriens</name>
    <dbReference type="NCBI Taxonomy" id="157652"/>
    <lineage>
        <taxon>Eukaryota</taxon>
        <taxon>Viridiplantae</taxon>
        <taxon>Streptophyta</taxon>
        <taxon>Embryophyta</taxon>
        <taxon>Tracheophyta</taxon>
        <taxon>Spermatophyta</taxon>
        <taxon>Magnoliopsida</taxon>
        <taxon>eudicotyledons</taxon>
        <taxon>Gunneridae</taxon>
        <taxon>Pentapetalae</taxon>
        <taxon>rosids</taxon>
        <taxon>fabids</taxon>
        <taxon>Fabales</taxon>
        <taxon>Fabaceae</taxon>
        <taxon>Papilionoideae</taxon>
        <taxon>50 kb inversion clade</taxon>
        <taxon>NPAAA clade</taxon>
        <taxon>indigoferoid/millettioid clade</taxon>
        <taxon>Phaseoleae</taxon>
        <taxon>Mucuna</taxon>
    </lineage>
</organism>
<dbReference type="AlphaFoldDB" id="A0A371HCP9"/>
<feature type="non-terminal residue" evidence="2">
    <location>
        <position position="1"/>
    </location>
</feature>
<dbReference type="GO" id="GO:0004672">
    <property type="term" value="F:protein kinase activity"/>
    <property type="evidence" value="ECO:0007669"/>
    <property type="project" value="InterPro"/>
</dbReference>
<gene>
    <name evidence="2" type="primary">SD11</name>
    <name evidence="2" type="ORF">CR513_16341</name>
</gene>
<dbReference type="Proteomes" id="UP000257109">
    <property type="component" value="Unassembled WGS sequence"/>
</dbReference>
<accession>A0A371HCP9</accession>
<dbReference type="InterPro" id="IPR011009">
    <property type="entry name" value="Kinase-like_dom_sf"/>
</dbReference>
<proteinExistence type="predicted"/>
<dbReference type="OrthoDB" id="1426384at2759"/>
<dbReference type="InterPro" id="IPR001245">
    <property type="entry name" value="Ser-Thr/Tyr_kinase_cat_dom"/>
</dbReference>
<feature type="domain" description="Serine-threonine/tyrosine-protein kinase catalytic" evidence="1">
    <location>
        <begin position="5"/>
        <end position="38"/>
    </location>
</feature>
<dbReference type="Pfam" id="PF07714">
    <property type="entry name" value="PK_Tyr_Ser-Thr"/>
    <property type="match status" value="1"/>
</dbReference>
<dbReference type="GO" id="GO:0030246">
    <property type="term" value="F:carbohydrate binding"/>
    <property type="evidence" value="ECO:0007669"/>
    <property type="project" value="UniProtKB-KW"/>
</dbReference>
<dbReference type="EMBL" id="QJKJ01002981">
    <property type="protein sequence ID" value="RDY00484.1"/>
    <property type="molecule type" value="Genomic_DNA"/>
</dbReference>
<dbReference type="PANTHER" id="PTHR27006:SF587">
    <property type="entry name" value="RECEPTOR-LIKE SERINE_THREONINE-PROTEIN KINASE"/>
    <property type="match status" value="1"/>
</dbReference>
<keyword evidence="3" id="KW-1185">Reference proteome</keyword>
<dbReference type="Gene3D" id="1.10.510.10">
    <property type="entry name" value="Transferase(Phosphotransferase) domain 1"/>
    <property type="match status" value="1"/>
</dbReference>
<comment type="caution">
    <text evidence="2">The sequence shown here is derived from an EMBL/GenBank/DDBJ whole genome shotgun (WGS) entry which is preliminary data.</text>
</comment>
<dbReference type="PANTHER" id="PTHR27006">
    <property type="entry name" value="PROMASTIGOTE SURFACE ANTIGEN PROTEIN PSA"/>
    <property type="match status" value="1"/>
</dbReference>
<protein>
    <submittedName>
        <fullName evidence="2">G-type lectin S-receptor-like serine/threonine-protein kinase SD1-1</fullName>
    </submittedName>
</protein>
<evidence type="ECO:0000259" key="1">
    <source>
        <dbReference type="Pfam" id="PF07714"/>
    </source>
</evidence>
<evidence type="ECO:0000313" key="2">
    <source>
        <dbReference type="EMBL" id="RDY00484.1"/>
    </source>
</evidence>
<sequence>MLSSGYMPPEYAVHGHFSTKSDVFSFGIIILEIVSRKKIRDFSDPEHFLNLLGHAWRLWTEGRPKDLMDEFLGERCTSSEVIRCIHVGLLFVQQRTEDRPDMSAVVLMLNGEKLLPQPTAPGFYNGTGKADLLGKFKPFSNNDVSLTN</sequence>
<evidence type="ECO:0000313" key="3">
    <source>
        <dbReference type="Proteomes" id="UP000257109"/>
    </source>
</evidence>
<dbReference type="SUPFAM" id="SSF56112">
    <property type="entry name" value="Protein kinase-like (PK-like)"/>
    <property type="match status" value="1"/>
</dbReference>